<dbReference type="InterPro" id="IPR036291">
    <property type="entry name" value="NAD(P)-bd_dom_sf"/>
</dbReference>
<organism evidence="2 3">
    <name type="scientific">Rhodocollybia butyracea</name>
    <dbReference type="NCBI Taxonomy" id="206335"/>
    <lineage>
        <taxon>Eukaryota</taxon>
        <taxon>Fungi</taxon>
        <taxon>Dikarya</taxon>
        <taxon>Basidiomycota</taxon>
        <taxon>Agaricomycotina</taxon>
        <taxon>Agaricomycetes</taxon>
        <taxon>Agaricomycetidae</taxon>
        <taxon>Agaricales</taxon>
        <taxon>Marasmiineae</taxon>
        <taxon>Omphalotaceae</taxon>
        <taxon>Rhodocollybia</taxon>
    </lineage>
</organism>
<reference evidence="2" key="1">
    <citation type="submission" date="2020-11" db="EMBL/GenBank/DDBJ databases">
        <authorList>
            <consortium name="DOE Joint Genome Institute"/>
            <person name="Ahrendt S."/>
            <person name="Riley R."/>
            <person name="Andreopoulos W."/>
            <person name="Labutti K."/>
            <person name="Pangilinan J."/>
            <person name="Ruiz-Duenas F.J."/>
            <person name="Barrasa J.M."/>
            <person name="Sanchez-Garcia M."/>
            <person name="Camarero S."/>
            <person name="Miyauchi S."/>
            <person name="Serrano A."/>
            <person name="Linde D."/>
            <person name="Babiker R."/>
            <person name="Drula E."/>
            <person name="Ayuso-Fernandez I."/>
            <person name="Pacheco R."/>
            <person name="Padilla G."/>
            <person name="Ferreira P."/>
            <person name="Barriuso J."/>
            <person name="Kellner H."/>
            <person name="Castanera R."/>
            <person name="Alfaro M."/>
            <person name="Ramirez L."/>
            <person name="Pisabarro A.G."/>
            <person name="Kuo A."/>
            <person name="Tritt A."/>
            <person name="Lipzen A."/>
            <person name="He G."/>
            <person name="Yan M."/>
            <person name="Ng V."/>
            <person name="Cullen D."/>
            <person name="Martin F."/>
            <person name="Rosso M.-N."/>
            <person name="Henrissat B."/>
            <person name="Hibbett D."/>
            <person name="Martinez A.T."/>
            <person name="Grigoriev I.V."/>
        </authorList>
    </citation>
    <scope>NUCLEOTIDE SEQUENCE</scope>
    <source>
        <strain evidence="2">AH 40177</strain>
    </source>
</reference>
<evidence type="ECO:0000256" key="1">
    <source>
        <dbReference type="ARBA" id="ARBA00023002"/>
    </source>
</evidence>
<sequence>MKNSTMTTIKAHNAKFSPSYLPVAVFVGGTSGIGRGIVEAFARSTQGNANIIIIGRNHAAAESIIQSLPHPSSPSAKHEFLYCDVTLLKNVIHTTNEILSRHSRINFLVLSPGVLDFAKVDTEEGLDRNLALCYYSRWRFIYELAPAMVKARAENEDGRVLTVLSAGNGGKIDLDQLGLRNASMMTRVRSIFTYSDLMLDGFALHYPSLSLIHSYPGVVRTPIGSNSSSFFIRVLSFLTNSRFSPLYYLALSAEECGEYQLNGILYTASTPGPWRIGSDGTDMGKKGYFGSDEARDKLWDHTLEVTSNKLKV</sequence>
<dbReference type="PANTHER" id="PTHR47534:SF3">
    <property type="entry name" value="ALCOHOL DEHYDROGENASE-LIKE C-TERMINAL DOMAIN-CONTAINING PROTEIN"/>
    <property type="match status" value="1"/>
</dbReference>
<accession>A0A9P5Q050</accession>
<evidence type="ECO:0000313" key="2">
    <source>
        <dbReference type="EMBL" id="KAF9072596.1"/>
    </source>
</evidence>
<dbReference type="Pfam" id="PF00106">
    <property type="entry name" value="adh_short"/>
    <property type="match status" value="1"/>
</dbReference>
<evidence type="ECO:0008006" key="4">
    <source>
        <dbReference type="Google" id="ProtNLM"/>
    </source>
</evidence>
<comment type="caution">
    <text evidence="2">The sequence shown here is derived from an EMBL/GenBank/DDBJ whole genome shotgun (WGS) entry which is preliminary data.</text>
</comment>
<gene>
    <name evidence="2" type="ORF">BDP27DRAFT_1217296</name>
</gene>
<evidence type="ECO:0000313" key="3">
    <source>
        <dbReference type="Proteomes" id="UP000772434"/>
    </source>
</evidence>
<keyword evidence="1" id="KW-0560">Oxidoreductase</keyword>
<dbReference type="EMBL" id="JADNRY010000023">
    <property type="protein sequence ID" value="KAF9072596.1"/>
    <property type="molecule type" value="Genomic_DNA"/>
</dbReference>
<dbReference type="OrthoDB" id="2898509at2759"/>
<dbReference type="SUPFAM" id="SSF51735">
    <property type="entry name" value="NAD(P)-binding Rossmann-fold domains"/>
    <property type="match status" value="1"/>
</dbReference>
<name>A0A9P5Q050_9AGAR</name>
<dbReference type="Proteomes" id="UP000772434">
    <property type="component" value="Unassembled WGS sequence"/>
</dbReference>
<keyword evidence="3" id="KW-1185">Reference proteome</keyword>
<dbReference type="PANTHER" id="PTHR47534">
    <property type="entry name" value="YALI0E05731P"/>
    <property type="match status" value="1"/>
</dbReference>
<dbReference type="GO" id="GO:0016491">
    <property type="term" value="F:oxidoreductase activity"/>
    <property type="evidence" value="ECO:0007669"/>
    <property type="project" value="UniProtKB-KW"/>
</dbReference>
<dbReference type="Gene3D" id="3.40.50.720">
    <property type="entry name" value="NAD(P)-binding Rossmann-like Domain"/>
    <property type="match status" value="1"/>
</dbReference>
<dbReference type="PRINTS" id="PR00081">
    <property type="entry name" value="GDHRDH"/>
</dbReference>
<dbReference type="InterPro" id="IPR052228">
    <property type="entry name" value="Sec_Metab_Biosynth_Oxidored"/>
</dbReference>
<protein>
    <recommendedName>
        <fullName evidence="4">NAD(P)-binding protein</fullName>
    </recommendedName>
</protein>
<dbReference type="InterPro" id="IPR002347">
    <property type="entry name" value="SDR_fam"/>
</dbReference>
<dbReference type="AlphaFoldDB" id="A0A9P5Q050"/>
<proteinExistence type="predicted"/>